<reference evidence="1" key="1">
    <citation type="journal article" date="2023" name="Genome Biol. Evol.">
        <title>Long-read-based Genome Assembly of Drosophila gunungcola Reveals Fewer Chemosensory Genes in Flower-breeding Species.</title>
        <authorList>
            <person name="Negi A."/>
            <person name="Liao B.Y."/>
            <person name="Yeh S.D."/>
        </authorList>
    </citation>
    <scope>NUCLEOTIDE SEQUENCE</scope>
    <source>
        <strain evidence="1">Sukarami</strain>
    </source>
</reference>
<evidence type="ECO:0000313" key="2">
    <source>
        <dbReference type="Proteomes" id="UP001059596"/>
    </source>
</evidence>
<comment type="caution">
    <text evidence="1">The sequence shown here is derived from an EMBL/GenBank/DDBJ whole genome shotgun (WGS) entry which is preliminary data.</text>
</comment>
<dbReference type="EMBL" id="JAMKOV010000003">
    <property type="protein sequence ID" value="KAI8041515.1"/>
    <property type="molecule type" value="Genomic_DNA"/>
</dbReference>
<accession>A0A9P9YQW2</accession>
<keyword evidence="2" id="KW-1185">Reference proteome</keyword>
<evidence type="ECO:0000313" key="1">
    <source>
        <dbReference type="EMBL" id="KAI8041515.1"/>
    </source>
</evidence>
<sequence>MPSSRKFANNGTDPDSIAARLRQRYGNLSAPSVKQVTIIRKPMALSINDMPLTELEAEQLDYLEFERDLSNIRNRNPQIQSEEQPKLKYDLPEDYKSTRLCICMRPHTAYECDRCHQYIYGRIAEVCEKHPHVSVPPVR</sequence>
<dbReference type="AlphaFoldDB" id="A0A9P9YQW2"/>
<protein>
    <submittedName>
        <fullName evidence="1">Uncharacterized protein</fullName>
    </submittedName>
</protein>
<proteinExistence type="predicted"/>
<organism evidence="1 2">
    <name type="scientific">Drosophila gunungcola</name>
    <name type="common">fruit fly</name>
    <dbReference type="NCBI Taxonomy" id="103775"/>
    <lineage>
        <taxon>Eukaryota</taxon>
        <taxon>Metazoa</taxon>
        <taxon>Ecdysozoa</taxon>
        <taxon>Arthropoda</taxon>
        <taxon>Hexapoda</taxon>
        <taxon>Insecta</taxon>
        <taxon>Pterygota</taxon>
        <taxon>Neoptera</taxon>
        <taxon>Endopterygota</taxon>
        <taxon>Diptera</taxon>
        <taxon>Brachycera</taxon>
        <taxon>Muscomorpha</taxon>
        <taxon>Ephydroidea</taxon>
        <taxon>Drosophilidae</taxon>
        <taxon>Drosophila</taxon>
        <taxon>Sophophora</taxon>
    </lineage>
</organism>
<gene>
    <name evidence="1" type="ORF">M5D96_005780</name>
</gene>
<name>A0A9P9YQW2_9MUSC</name>
<dbReference type="Proteomes" id="UP001059596">
    <property type="component" value="Unassembled WGS sequence"/>
</dbReference>